<dbReference type="RefSeq" id="WP_209485366.1">
    <property type="nucleotide sequence ID" value="NZ_JAGGKQ010000012.1"/>
</dbReference>
<feature type="transmembrane region" description="Helical" evidence="2">
    <location>
        <begin position="38"/>
        <end position="55"/>
    </location>
</feature>
<sequence>MEPFLVVVLVGLPLAWLVGFAAYAYIDAPNHGMNPKKWAAIAFFVPLFGFFAYLFERAETDYDPEEDPYAQGQRFEVHESRRGEELIEPGGTDRGEGREAADGGRSATDGEGGTTDEDDEWNDPPGVDV</sequence>
<name>A0A8T4GIK4_9EURY</name>
<comment type="caution">
    <text evidence="3">The sequence shown here is derived from an EMBL/GenBank/DDBJ whole genome shotgun (WGS) entry which is preliminary data.</text>
</comment>
<feature type="region of interest" description="Disordered" evidence="1">
    <location>
        <begin position="63"/>
        <end position="129"/>
    </location>
</feature>
<reference evidence="3" key="1">
    <citation type="submission" date="2021-03" db="EMBL/GenBank/DDBJ databases">
        <title>Genomic Encyclopedia of Type Strains, Phase IV (KMG-IV): sequencing the most valuable type-strain genomes for metagenomic binning, comparative biology and taxonomic classification.</title>
        <authorList>
            <person name="Goeker M."/>
        </authorList>
    </citation>
    <scope>NUCLEOTIDE SEQUENCE</scope>
    <source>
        <strain evidence="3">DSM 23564</strain>
    </source>
</reference>
<proteinExistence type="predicted"/>
<evidence type="ECO:0000256" key="1">
    <source>
        <dbReference type="SAM" id="MobiDB-lite"/>
    </source>
</evidence>
<organism evidence="3 4">
    <name type="scientific">Halorubrum alkaliphilum</name>
    <dbReference type="NCBI Taxonomy" id="261290"/>
    <lineage>
        <taxon>Archaea</taxon>
        <taxon>Methanobacteriati</taxon>
        <taxon>Methanobacteriota</taxon>
        <taxon>Stenosarchaea group</taxon>
        <taxon>Halobacteria</taxon>
        <taxon>Halobacteriales</taxon>
        <taxon>Haloferacaceae</taxon>
        <taxon>Halorubrum</taxon>
    </lineage>
</organism>
<feature type="compositionally biased region" description="Basic and acidic residues" evidence="1">
    <location>
        <begin position="75"/>
        <end position="102"/>
    </location>
</feature>
<keyword evidence="2" id="KW-1133">Transmembrane helix</keyword>
<keyword evidence="4" id="KW-1185">Reference proteome</keyword>
<dbReference type="Proteomes" id="UP000823588">
    <property type="component" value="Unassembled WGS sequence"/>
</dbReference>
<keyword evidence="2" id="KW-0812">Transmembrane</keyword>
<dbReference type="AlphaFoldDB" id="A0A8T4GIK4"/>
<accession>A0A8T4GIK4</accession>
<dbReference type="OrthoDB" id="184807at2157"/>
<evidence type="ECO:0000313" key="4">
    <source>
        <dbReference type="Proteomes" id="UP000823588"/>
    </source>
</evidence>
<dbReference type="EMBL" id="JAGGKQ010000012">
    <property type="protein sequence ID" value="MBP1922835.1"/>
    <property type="molecule type" value="Genomic_DNA"/>
</dbReference>
<gene>
    <name evidence="3" type="ORF">J2751_001851</name>
</gene>
<evidence type="ECO:0000313" key="3">
    <source>
        <dbReference type="EMBL" id="MBP1922835.1"/>
    </source>
</evidence>
<protein>
    <submittedName>
        <fullName evidence="3">Uncharacterized protein</fullName>
    </submittedName>
</protein>
<keyword evidence="2" id="KW-0472">Membrane</keyword>
<feature type="transmembrane region" description="Helical" evidence="2">
    <location>
        <begin position="6"/>
        <end position="26"/>
    </location>
</feature>
<evidence type="ECO:0000256" key="2">
    <source>
        <dbReference type="SAM" id="Phobius"/>
    </source>
</evidence>